<accession>A0A9P7YD24</accession>
<evidence type="ECO:0000313" key="4">
    <source>
        <dbReference type="Proteomes" id="UP000824998"/>
    </source>
</evidence>
<dbReference type="AlphaFoldDB" id="A0A9P7YD24"/>
<keyword evidence="2" id="KW-0472">Membrane</keyword>
<dbReference type="PANTHER" id="PTHR37544">
    <property type="entry name" value="SPRAY-RELATED"/>
    <property type="match status" value="1"/>
</dbReference>
<proteinExistence type="predicted"/>
<keyword evidence="2" id="KW-0812">Transmembrane</keyword>
<evidence type="ECO:0000256" key="1">
    <source>
        <dbReference type="SAM" id="MobiDB-lite"/>
    </source>
</evidence>
<dbReference type="EMBL" id="MU251589">
    <property type="protein sequence ID" value="KAG9231653.1"/>
    <property type="molecule type" value="Genomic_DNA"/>
</dbReference>
<feature type="transmembrane region" description="Helical" evidence="2">
    <location>
        <begin position="694"/>
        <end position="713"/>
    </location>
</feature>
<dbReference type="Proteomes" id="UP000824998">
    <property type="component" value="Unassembled WGS sequence"/>
</dbReference>
<gene>
    <name evidence="3" type="ORF">BJ875DRAFT_486826</name>
</gene>
<protein>
    <submittedName>
        <fullName evidence="3">Uncharacterized protein</fullName>
    </submittedName>
</protein>
<keyword evidence="4" id="KW-1185">Reference proteome</keyword>
<feature type="transmembrane region" description="Helical" evidence="2">
    <location>
        <begin position="653"/>
        <end position="674"/>
    </location>
</feature>
<name>A0A9P7YD24_9HELO</name>
<feature type="transmembrane region" description="Helical" evidence="2">
    <location>
        <begin position="400"/>
        <end position="421"/>
    </location>
</feature>
<evidence type="ECO:0000256" key="2">
    <source>
        <dbReference type="SAM" id="Phobius"/>
    </source>
</evidence>
<feature type="transmembrane region" description="Helical" evidence="2">
    <location>
        <begin position="793"/>
        <end position="818"/>
    </location>
</feature>
<dbReference type="Pfam" id="PF11915">
    <property type="entry name" value="DUF3433"/>
    <property type="match status" value="2"/>
</dbReference>
<feature type="compositionally biased region" description="Polar residues" evidence="1">
    <location>
        <begin position="167"/>
        <end position="177"/>
    </location>
</feature>
<feature type="region of interest" description="Disordered" evidence="1">
    <location>
        <begin position="139"/>
        <end position="198"/>
    </location>
</feature>
<feature type="transmembrane region" description="Helical" evidence="2">
    <location>
        <begin position="38"/>
        <end position="59"/>
    </location>
</feature>
<comment type="caution">
    <text evidence="3">The sequence shown here is derived from an EMBL/GenBank/DDBJ whole genome shotgun (WGS) entry which is preliminary data.</text>
</comment>
<organism evidence="3 4">
    <name type="scientific">Amylocarpus encephaloides</name>
    <dbReference type="NCBI Taxonomy" id="45428"/>
    <lineage>
        <taxon>Eukaryota</taxon>
        <taxon>Fungi</taxon>
        <taxon>Dikarya</taxon>
        <taxon>Ascomycota</taxon>
        <taxon>Pezizomycotina</taxon>
        <taxon>Leotiomycetes</taxon>
        <taxon>Helotiales</taxon>
        <taxon>Helotiales incertae sedis</taxon>
        <taxon>Amylocarpus</taxon>
    </lineage>
</organism>
<sequence>MLSSSASIYGLSGQLLAMSHDTSQSASRRFYKPTATRTPFLVVLLIATLILFAFTELAIRRIPAHAGYGKVGNTLNSAIKKGHLKREVLGRQKDSAQPSVEVAAPSIQATPIATSLQNAPIASPNASLAVTPTASQKGSAAVGIPTAPLSGNPVSANTANDGWGSLSAATKQPTGPSLSVGKGGQPTTPSPAKETSSTPIAVPIVPVPIPTPNPYVPATPGKPVPTGTLVPTNAGPYLLPGATHLTPGDNAKPSEIVVVTNTGPYLTLVAGQTVPNPQNLPVIEPLTPGVQSAPANISPGPGVIVLGSQTHSATPVLTVVDGRTLVVTPAASLLNTVAYTQTPVLIVVDGKTYTQAPAPITANPTQTSPNGYLENNPSGTSNGPPVETIVNSTGILLREYIIVAFVPLIVAVLYTLPWRILDSTIREMEPFYQLNRRGGALGKNSLCLDYSTSYLITTPFKAISRGHYIPFWSSLINIAVLILAPISSEAFAVAVYGECGTNSVGPCHAFWGIYPAHARGIQGILGFIAILIICLVAFSYPRSSEVYSEPLSIGGLSVLLAKSPLLKNLRQIDSMIPSKELQQLMAGGRFGLSSFIADDRTRCHGIIPLELEPEAGLRLAGNLGRKDPTRQFKALTNITSTSMVLLRLQIVKAFYFGSFLVVGGLLTLITYYHWTGPDPVTGKTTGFETFMDSQGMGVRFMMTAGGVGVKLLWTNVDCDYRRTAPFSSLIRGSSHSKYSILVPFHASHTSAILPSLQRMHFLGAYIAFLAFLSEFLPICLANIAFSPAMTKDAYTICHFLSMSILILMVIATTILLLVKPGGAGSLPRRPGYGGMVNTAVYLAALSEADGTFSNVFGRESERERGLLDNVAGLSMLSSKERDDAILGIGNLYSMGVVDGGNDDRLSYLGRRRSAGEVSEELRIDDDRRVRRLLKE</sequence>
<feature type="transmembrane region" description="Helical" evidence="2">
    <location>
        <begin position="762"/>
        <end position="787"/>
    </location>
</feature>
<dbReference type="OrthoDB" id="5428901at2759"/>
<feature type="transmembrane region" description="Helical" evidence="2">
    <location>
        <begin position="520"/>
        <end position="540"/>
    </location>
</feature>
<reference evidence="3" key="1">
    <citation type="journal article" date="2021" name="IMA Fungus">
        <title>Genomic characterization of three marine fungi, including Emericellopsis atlantica sp. nov. with signatures of a generalist lifestyle and marine biomass degradation.</title>
        <authorList>
            <person name="Hagestad O.C."/>
            <person name="Hou L."/>
            <person name="Andersen J.H."/>
            <person name="Hansen E.H."/>
            <person name="Altermark B."/>
            <person name="Li C."/>
            <person name="Kuhnert E."/>
            <person name="Cox R.J."/>
            <person name="Crous P.W."/>
            <person name="Spatafora J.W."/>
            <person name="Lail K."/>
            <person name="Amirebrahimi M."/>
            <person name="Lipzen A."/>
            <person name="Pangilinan J."/>
            <person name="Andreopoulos W."/>
            <person name="Hayes R.D."/>
            <person name="Ng V."/>
            <person name="Grigoriev I.V."/>
            <person name="Jackson S.A."/>
            <person name="Sutton T.D.S."/>
            <person name="Dobson A.D.W."/>
            <person name="Rama T."/>
        </authorList>
    </citation>
    <scope>NUCLEOTIDE SEQUENCE</scope>
    <source>
        <strain evidence="3">TRa018bII</strain>
    </source>
</reference>
<dbReference type="InterPro" id="IPR021840">
    <property type="entry name" value="DUF3433"/>
</dbReference>
<keyword evidence="2" id="KW-1133">Transmembrane helix</keyword>
<feature type="transmembrane region" description="Helical" evidence="2">
    <location>
        <begin position="468"/>
        <end position="486"/>
    </location>
</feature>
<dbReference type="PANTHER" id="PTHR37544:SF3">
    <property type="entry name" value="SPRAY"/>
    <property type="match status" value="1"/>
</dbReference>
<evidence type="ECO:0000313" key="3">
    <source>
        <dbReference type="EMBL" id="KAG9231653.1"/>
    </source>
</evidence>